<dbReference type="Gene3D" id="3.60.20.10">
    <property type="entry name" value="Glutamine Phosphoribosylpyrophosphate, subunit 1, domain 1"/>
    <property type="match status" value="1"/>
</dbReference>
<evidence type="ECO:0000313" key="3">
    <source>
        <dbReference type="Proteomes" id="UP001190700"/>
    </source>
</evidence>
<feature type="region of interest" description="Disordered" evidence="1">
    <location>
        <begin position="254"/>
        <end position="312"/>
    </location>
</feature>
<organism evidence="2 3">
    <name type="scientific">Cymbomonas tetramitiformis</name>
    <dbReference type="NCBI Taxonomy" id="36881"/>
    <lineage>
        <taxon>Eukaryota</taxon>
        <taxon>Viridiplantae</taxon>
        <taxon>Chlorophyta</taxon>
        <taxon>Pyramimonadophyceae</taxon>
        <taxon>Pyramimonadales</taxon>
        <taxon>Pyramimonadaceae</taxon>
        <taxon>Cymbomonas</taxon>
    </lineage>
</organism>
<gene>
    <name evidence="2" type="ORF">CYMTET_34111</name>
</gene>
<reference evidence="2 3" key="1">
    <citation type="journal article" date="2015" name="Genome Biol. Evol.">
        <title>Comparative Genomics of a Bacterivorous Green Alga Reveals Evolutionary Causalities and Consequences of Phago-Mixotrophic Mode of Nutrition.</title>
        <authorList>
            <person name="Burns J.A."/>
            <person name="Paasch A."/>
            <person name="Narechania A."/>
            <person name="Kim E."/>
        </authorList>
    </citation>
    <scope>NUCLEOTIDE SEQUENCE [LARGE SCALE GENOMIC DNA]</scope>
    <source>
        <strain evidence="2 3">PLY_AMNH</strain>
    </source>
</reference>
<keyword evidence="3" id="KW-1185">Reference proteome</keyword>
<proteinExistence type="predicted"/>
<protein>
    <submittedName>
        <fullName evidence="2">Uncharacterized protein</fullName>
    </submittedName>
</protein>
<name>A0AAE0KQA3_9CHLO</name>
<evidence type="ECO:0000313" key="2">
    <source>
        <dbReference type="EMBL" id="KAK3256773.1"/>
    </source>
</evidence>
<feature type="compositionally biased region" description="Polar residues" evidence="1">
    <location>
        <begin position="266"/>
        <end position="301"/>
    </location>
</feature>
<comment type="caution">
    <text evidence="2">The sequence shown here is derived from an EMBL/GenBank/DDBJ whole genome shotgun (WGS) entry which is preliminary data.</text>
</comment>
<dbReference type="EMBL" id="LGRX02021346">
    <property type="protein sequence ID" value="KAK3256773.1"/>
    <property type="molecule type" value="Genomic_DNA"/>
</dbReference>
<dbReference type="SUPFAM" id="SSF56235">
    <property type="entry name" value="N-terminal nucleophile aminohydrolases (Ntn hydrolases)"/>
    <property type="match status" value="1"/>
</dbReference>
<dbReference type="AlphaFoldDB" id="A0AAE0KQA3"/>
<evidence type="ECO:0000256" key="1">
    <source>
        <dbReference type="SAM" id="MobiDB-lite"/>
    </source>
</evidence>
<sequence length="312" mass="33836">MCIANSTPTNCEETLPSFVVVHPSKAIELTDVGAVKVSPRSSLQSVLKDNVSKYTVHQFARCAVAVRCAQPTVHASTYVTRSSVTVVFGQLSNSDVLKRKNSLDPHCSDAEVVYHLHTATKYGFLTTLHGNFMIVHYDEEVDSVLAANDKGCTYGLKQGQDGTGGLLVTDEDLGPSYKISEVPAASFIFGRHRGRDVHKYSCTIREQQQAAYQASTAAQHALSGLSSSAVQDLSVFTMKSGVLTTTTISPKGTAEAASSWRRSKSEPNLKTLSENRSGSPRSVLPSTELNRYQRKSIQSGRADSAISWRKDC</sequence>
<accession>A0AAE0KQA3</accession>
<dbReference type="Proteomes" id="UP001190700">
    <property type="component" value="Unassembled WGS sequence"/>
</dbReference>
<dbReference type="InterPro" id="IPR029055">
    <property type="entry name" value="Ntn_hydrolases_N"/>
</dbReference>